<evidence type="ECO:0000313" key="2">
    <source>
        <dbReference type="EMBL" id="VDM45995.1"/>
    </source>
</evidence>
<accession>A0A183V1Q4</accession>
<evidence type="ECO:0000313" key="3">
    <source>
        <dbReference type="Proteomes" id="UP000050794"/>
    </source>
</evidence>
<keyword evidence="3" id="KW-1185">Reference proteome</keyword>
<protein>
    <submittedName>
        <fullName evidence="2 4">Uncharacterized protein</fullName>
    </submittedName>
</protein>
<evidence type="ECO:0000256" key="1">
    <source>
        <dbReference type="SAM" id="MobiDB-lite"/>
    </source>
</evidence>
<reference evidence="2 3" key="2">
    <citation type="submission" date="2018-11" db="EMBL/GenBank/DDBJ databases">
        <authorList>
            <consortium name="Pathogen Informatics"/>
        </authorList>
    </citation>
    <scope>NUCLEOTIDE SEQUENCE [LARGE SCALE GENOMIC DNA]</scope>
</reference>
<dbReference type="WBParaSite" id="TCNE_0001467401-mRNA-1">
    <property type="protein sequence ID" value="TCNE_0001467401-mRNA-1"/>
    <property type="gene ID" value="TCNE_0001467401"/>
</dbReference>
<feature type="region of interest" description="Disordered" evidence="1">
    <location>
        <begin position="1"/>
        <end position="29"/>
    </location>
</feature>
<sequence length="162" mass="18773">MAFIFQKNQREVNPAERSGDRTDKSLGPARYDSMVDSIKGAFTSRFRRQRPFAAEDTLPEHSLAGMSRILRLKKGPMCIPRYFAPKEQQLPRKKKQGLLGSGSQKFRLCGAIDPRKIIIRYDKACRRREKSVNVNGLYEQKQMILINFWRCNHCSRSHALQT</sequence>
<dbReference type="AlphaFoldDB" id="A0A183V1Q4"/>
<proteinExistence type="predicted"/>
<evidence type="ECO:0000313" key="4">
    <source>
        <dbReference type="WBParaSite" id="TCNE_0001467401-mRNA-1"/>
    </source>
</evidence>
<dbReference type="Proteomes" id="UP000050794">
    <property type="component" value="Unassembled WGS sequence"/>
</dbReference>
<organism evidence="3 4">
    <name type="scientific">Toxocara canis</name>
    <name type="common">Canine roundworm</name>
    <dbReference type="NCBI Taxonomy" id="6265"/>
    <lineage>
        <taxon>Eukaryota</taxon>
        <taxon>Metazoa</taxon>
        <taxon>Ecdysozoa</taxon>
        <taxon>Nematoda</taxon>
        <taxon>Chromadorea</taxon>
        <taxon>Rhabditida</taxon>
        <taxon>Spirurina</taxon>
        <taxon>Ascaridomorpha</taxon>
        <taxon>Ascaridoidea</taxon>
        <taxon>Toxocaridae</taxon>
        <taxon>Toxocara</taxon>
    </lineage>
</organism>
<dbReference type="EMBL" id="UYWY01022384">
    <property type="protein sequence ID" value="VDM45995.1"/>
    <property type="molecule type" value="Genomic_DNA"/>
</dbReference>
<reference evidence="4" key="1">
    <citation type="submission" date="2016-06" db="UniProtKB">
        <authorList>
            <consortium name="WormBaseParasite"/>
        </authorList>
    </citation>
    <scope>IDENTIFICATION</scope>
</reference>
<name>A0A183V1Q4_TOXCA</name>
<feature type="compositionally biased region" description="Basic and acidic residues" evidence="1">
    <location>
        <begin position="8"/>
        <end position="24"/>
    </location>
</feature>
<gene>
    <name evidence="2" type="ORF">TCNE_LOCUS14674</name>
</gene>